<gene>
    <name evidence="2" type="ORF">ACFO3D_08240</name>
</gene>
<keyword evidence="3" id="KW-1185">Reference proteome</keyword>
<evidence type="ECO:0000313" key="3">
    <source>
        <dbReference type="Proteomes" id="UP001595989"/>
    </source>
</evidence>
<proteinExistence type="predicted"/>
<dbReference type="EMBL" id="JBHSFU010000004">
    <property type="protein sequence ID" value="MFC4558200.1"/>
    <property type="molecule type" value="Genomic_DNA"/>
</dbReference>
<protein>
    <submittedName>
        <fullName evidence="2">DUF1659 domain-containing protein</fullName>
    </submittedName>
</protein>
<organism evidence="2 3">
    <name type="scientific">Virgibacillus kekensis</name>
    <dbReference type="NCBI Taxonomy" id="202261"/>
    <lineage>
        <taxon>Bacteria</taxon>
        <taxon>Bacillati</taxon>
        <taxon>Bacillota</taxon>
        <taxon>Bacilli</taxon>
        <taxon>Bacillales</taxon>
        <taxon>Bacillaceae</taxon>
        <taxon>Virgibacillus</taxon>
    </lineage>
</organism>
<comment type="caution">
    <text evidence="2">The sequence shown here is derived from an EMBL/GenBank/DDBJ whole genome shotgun (WGS) entry which is preliminary data.</text>
</comment>
<dbReference type="InterPro" id="IPR012454">
    <property type="entry name" value="DUF1659"/>
</dbReference>
<feature type="domain" description="DUF1659" evidence="1">
    <location>
        <begin position="2"/>
        <end position="73"/>
    </location>
</feature>
<dbReference type="Proteomes" id="UP001595989">
    <property type="component" value="Unassembled WGS sequence"/>
</dbReference>
<evidence type="ECO:0000259" key="1">
    <source>
        <dbReference type="Pfam" id="PF07872"/>
    </source>
</evidence>
<sequence length="73" mass="7929">MAVAQMVASQLTLILNDGDDIMTGKTIYKSKSFNNVKPTATPDQVFAIAIAVAGLQSRPLYNIQRKDSTEISQ</sequence>
<name>A0ABV9DHD7_9BACI</name>
<reference evidence="3" key="1">
    <citation type="journal article" date="2019" name="Int. J. Syst. Evol. Microbiol.">
        <title>The Global Catalogue of Microorganisms (GCM) 10K type strain sequencing project: providing services to taxonomists for standard genome sequencing and annotation.</title>
        <authorList>
            <consortium name="The Broad Institute Genomics Platform"/>
            <consortium name="The Broad Institute Genome Sequencing Center for Infectious Disease"/>
            <person name="Wu L."/>
            <person name="Ma J."/>
        </authorList>
    </citation>
    <scope>NUCLEOTIDE SEQUENCE [LARGE SCALE GENOMIC DNA]</scope>
    <source>
        <strain evidence="3">CGMCC 4.7426</strain>
    </source>
</reference>
<dbReference type="RefSeq" id="WP_390294672.1">
    <property type="nucleotide sequence ID" value="NZ_JBHSFU010000004.1"/>
</dbReference>
<evidence type="ECO:0000313" key="2">
    <source>
        <dbReference type="EMBL" id="MFC4558200.1"/>
    </source>
</evidence>
<accession>A0ABV9DHD7</accession>
<dbReference type="Pfam" id="PF07872">
    <property type="entry name" value="DUF1659"/>
    <property type="match status" value="1"/>
</dbReference>